<organism evidence="3">
    <name type="scientific">mine drainage metagenome</name>
    <dbReference type="NCBI Taxonomy" id="410659"/>
    <lineage>
        <taxon>unclassified sequences</taxon>
        <taxon>metagenomes</taxon>
        <taxon>ecological metagenomes</taxon>
    </lineage>
</organism>
<name>A0A1J5RDM7_9ZZZZ</name>
<comment type="caution">
    <text evidence="3">The sequence shown here is derived from an EMBL/GenBank/DDBJ whole genome shotgun (WGS) entry which is preliminary data.</text>
</comment>
<reference evidence="3" key="1">
    <citation type="submission" date="2016-10" db="EMBL/GenBank/DDBJ databases">
        <title>Sequence of Gallionella enrichment culture.</title>
        <authorList>
            <person name="Poehlein A."/>
            <person name="Muehling M."/>
            <person name="Daniel R."/>
        </authorList>
    </citation>
    <scope>NUCLEOTIDE SEQUENCE</scope>
</reference>
<dbReference type="EMBL" id="MLJW01000491">
    <property type="protein sequence ID" value="OIQ86253.1"/>
    <property type="molecule type" value="Genomic_DNA"/>
</dbReference>
<sequence length="113" mass="11318">MSESSSGYPPPGAAVTYSTRPTNVVAIVSLVAGICGFNVLPFFGSVIAVVAGHKARAQIARTGDGGGRLATVGLWLGYVGLVLVVAVVVLFIAFITVLRTSSSAPALTPSTAG</sequence>
<feature type="domain" description="DUF4190" evidence="2">
    <location>
        <begin position="26"/>
        <end position="86"/>
    </location>
</feature>
<evidence type="ECO:0000256" key="1">
    <source>
        <dbReference type="SAM" id="Phobius"/>
    </source>
</evidence>
<accession>A0A1J5RDM7</accession>
<proteinExistence type="predicted"/>
<dbReference type="AlphaFoldDB" id="A0A1J5RDM7"/>
<dbReference type="Pfam" id="PF13828">
    <property type="entry name" value="DUF4190"/>
    <property type="match status" value="1"/>
</dbReference>
<evidence type="ECO:0000313" key="3">
    <source>
        <dbReference type="EMBL" id="OIQ86253.1"/>
    </source>
</evidence>
<protein>
    <recommendedName>
        <fullName evidence="2">DUF4190 domain-containing protein</fullName>
    </recommendedName>
</protein>
<keyword evidence="1" id="KW-0812">Transmembrane</keyword>
<feature type="transmembrane region" description="Helical" evidence="1">
    <location>
        <begin position="72"/>
        <end position="98"/>
    </location>
</feature>
<feature type="transmembrane region" description="Helical" evidence="1">
    <location>
        <begin position="24"/>
        <end position="51"/>
    </location>
</feature>
<keyword evidence="1" id="KW-1133">Transmembrane helix</keyword>
<keyword evidence="1" id="KW-0472">Membrane</keyword>
<evidence type="ECO:0000259" key="2">
    <source>
        <dbReference type="Pfam" id="PF13828"/>
    </source>
</evidence>
<dbReference type="InterPro" id="IPR025241">
    <property type="entry name" value="DUF4190"/>
</dbReference>
<gene>
    <name evidence="3" type="ORF">GALL_318940</name>
</gene>